<dbReference type="Pfam" id="PF24850">
    <property type="entry name" value="CC_BshC"/>
    <property type="match status" value="1"/>
</dbReference>
<dbReference type="GO" id="GO:0016874">
    <property type="term" value="F:ligase activity"/>
    <property type="evidence" value="ECO:0007669"/>
    <property type="project" value="UniProtKB-UniRule"/>
</dbReference>
<dbReference type="EMBL" id="CP120682">
    <property type="protein sequence ID" value="WKN38745.1"/>
    <property type="molecule type" value="Genomic_DNA"/>
</dbReference>
<dbReference type="EC" id="6.-.-.-" evidence="2"/>
<dbReference type="Pfam" id="PF10079">
    <property type="entry name" value="Rossmann-like_BshC"/>
    <property type="match status" value="1"/>
</dbReference>
<comment type="similarity">
    <text evidence="2">Belongs to the BshC family.</text>
</comment>
<dbReference type="InterPro" id="IPR055399">
    <property type="entry name" value="CC_BshC"/>
</dbReference>
<evidence type="ECO:0000259" key="3">
    <source>
        <dbReference type="Pfam" id="PF10079"/>
    </source>
</evidence>
<evidence type="ECO:0000259" key="4">
    <source>
        <dbReference type="Pfam" id="PF24850"/>
    </source>
</evidence>
<feature type="coiled-coil region" evidence="2">
    <location>
        <begin position="446"/>
        <end position="474"/>
    </location>
</feature>
<evidence type="ECO:0000256" key="1">
    <source>
        <dbReference type="ARBA" id="ARBA00022598"/>
    </source>
</evidence>
<dbReference type="InterPro" id="IPR055398">
    <property type="entry name" value="Rossmann-like_BshC"/>
</dbReference>
<organism evidence="5">
    <name type="scientific">Roseihalotalea indica</name>
    <dbReference type="NCBI Taxonomy" id="2867963"/>
    <lineage>
        <taxon>Bacteria</taxon>
        <taxon>Pseudomonadati</taxon>
        <taxon>Bacteroidota</taxon>
        <taxon>Cytophagia</taxon>
        <taxon>Cytophagales</taxon>
        <taxon>Catalimonadaceae</taxon>
        <taxon>Roseihalotalea</taxon>
    </lineage>
</organism>
<sequence length="522" mass="60543">MMLEKLSLADTQQFDPVFLDYLAGESKLQPFYHRSPQPESFQEQLAEKQLSAEQRSILVEVLQQQYQSLDTSEAVTENIRQLADSKTFTVTTGHQLNIFTGPLYFIYKIVTVVNACRSLQEKYPDYRFVPVYWMASEDHDFEEISYFNLFGQTYTWETQQTGAVGRFHPNGLTKVLDELPEKTPIFEEAYRKHETLADAVRCYVNELFKEQGLVVIDADNPTLKASFAPVIKDDLLNHTAKQKVEEASARLDEMNYKTQVFPREINFFYLHEQSRERIVRENDSFQVLNTDLSFSEEKLLQEVEEHPERFSPNVILRPLYQEMILPNLAYVGGPSEVAYWLQLKPVFEHYEVTFPILMPRNFALVINKTNAKKLRKVEISSSDLFLDTQALVKKFVEENADGNLSLKEEKAALAEVFERIKEKARVVDGSLDGFIGSEANKSFKSLSNIEKRLKKSEEQNQETSVKQLEGLKEKLFPGGTLQERKENFLNFYINNPHFIEELLEQLDPFDFQFHILNEGENA</sequence>
<feature type="domain" description="Bacillithiol biosynthesis BshC N-terminal Rossmann-like" evidence="3">
    <location>
        <begin position="1"/>
        <end position="361"/>
    </location>
</feature>
<dbReference type="NCBIfam" id="TIGR03998">
    <property type="entry name" value="thiol_BshC"/>
    <property type="match status" value="1"/>
</dbReference>
<dbReference type="PIRSF" id="PIRSF012535">
    <property type="entry name" value="UCP012535"/>
    <property type="match status" value="1"/>
</dbReference>
<gene>
    <name evidence="2 5" type="primary">bshC</name>
    <name evidence="5" type="ORF">K4G66_08515</name>
</gene>
<accession>A0AA49GTH4</accession>
<name>A0AA49GTH4_9BACT</name>
<reference evidence="5" key="1">
    <citation type="journal article" date="2023" name="Comput. Struct. Biotechnol. J.">
        <title>Discovery of a novel marine Bacteroidetes with a rich repertoire of carbohydrate-active enzymes.</title>
        <authorList>
            <person name="Chen B."/>
            <person name="Liu G."/>
            <person name="Chen Q."/>
            <person name="Wang H."/>
            <person name="Liu L."/>
            <person name="Tang K."/>
        </authorList>
    </citation>
    <scope>NUCLEOTIDE SEQUENCE</scope>
    <source>
        <strain evidence="5">TK19036</strain>
    </source>
</reference>
<feature type="domain" description="Bacillithiol biosynthesis BshC C-terminal coiled-coil" evidence="4">
    <location>
        <begin position="363"/>
        <end position="517"/>
    </location>
</feature>
<proteinExistence type="inferred from homology"/>
<evidence type="ECO:0000313" key="5">
    <source>
        <dbReference type="EMBL" id="WKN38745.1"/>
    </source>
</evidence>
<reference evidence="5" key="2">
    <citation type="journal article" date="2024" name="Antonie Van Leeuwenhoek">
        <title>Roseihalotalea indica gen. nov., sp. nov., a halophilic Bacteroidetes from mesopelagic Southwest Indian Ocean with higher carbohydrate metabolic potential.</title>
        <authorList>
            <person name="Chen B."/>
            <person name="Zhang M."/>
            <person name="Lin D."/>
            <person name="Ye J."/>
            <person name="Tang K."/>
        </authorList>
    </citation>
    <scope>NUCLEOTIDE SEQUENCE</scope>
    <source>
        <strain evidence="5">TK19036</strain>
    </source>
</reference>
<dbReference type="InterPro" id="IPR011199">
    <property type="entry name" value="Bacillithiol_biosynth_BshC"/>
</dbReference>
<protein>
    <recommendedName>
        <fullName evidence="2">Putative cysteine ligase BshC</fullName>
        <ecNumber evidence="2">6.-.-.-</ecNumber>
    </recommendedName>
</protein>
<keyword evidence="1 2" id="KW-0436">Ligase</keyword>
<keyword evidence="2" id="KW-0175">Coiled coil</keyword>
<dbReference type="HAMAP" id="MF_01867">
    <property type="entry name" value="BshC"/>
    <property type="match status" value="1"/>
</dbReference>
<evidence type="ECO:0000256" key="2">
    <source>
        <dbReference type="HAMAP-Rule" id="MF_01867"/>
    </source>
</evidence>
<dbReference type="AlphaFoldDB" id="A0AA49GTH4"/>